<gene>
    <name evidence="1" type="ORF">TPSD3_05155</name>
</gene>
<protein>
    <recommendedName>
        <fullName evidence="3">CopG family transcriptional regulator</fullName>
    </recommendedName>
</protein>
<reference evidence="1 2" key="1">
    <citation type="submission" date="2016-12" db="EMBL/GenBank/DDBJ databases">
        <title>Thioflexothrix psekupsii D3 genome sequencing and assembly.</title>
        <authorList>
            <person name="Fomenkov A."/>
            <person name="Vincze T."/>
            <person name="Grabovich M."/>
            <person name="Anton B.P."/>
            <person name="Dubinina G."/>
            <person name="Orlova M."/>
            <person name="Belousova E."/>
            <person name="Roberts R.J."/>
        </authorList>
    </citation>
    <scope>NUCLEOTIDE SEQUENCE [LARGE SCALE GENOMIC DNA]</scope>
    <source>
        <strain evidence="1">D3</strain>
    </source>
</reference>
<evidence type="ECO:0000313" key="1">
    <source>
        <dbReference type="EMBL" id="OUD13745.1"/>
    </source>
</evidence>
<sequence length="71" mass="8399">MKKEYDFSKGIRGKFYSPDARFNLPIYLEPEIAEFIEKLASLKNMDTSQMVNDLLKKDKEIIEYANHLQKL</sequence>
<keyword evidence="2" id="KW-1185">Reference proteome</keyword>
<evidence type="ECO:0008006" key="3">
    <source>
        <dbReference type="Google" id="ProtNLM"/>
    </source>
</evidence>
<dbReference type="AlphaFoldDB" id="A0A251X721"/>
<accession>A0A251X721</accession>
<dbReference type="OrthoDB" id="5297245at2"/>
<comment type="caution">
    <text evidence="1">The sequence shown here is derived from an EMBL/GenBank/DDBJ whole genome shotgun (WGS) entry which is preliminary data.</text>
</comment>
<dbReference type="EMBL" id="MSLT01000012">
    <property type="protein sequence ID" value="OUD13745.1"/>
    <property type="molecule type" value="Genomic_DNA"/>
</dbReference>
<dbReference type="Proteomes" id="UP000194798">
    <property type="component" value="Unassembled WGS sequence"/>
</dbReference>
<dbReference type="RefSeq" id="WP_086487522.1">
    <property type="nucleotide sequence ID" value="NZ_MSLT01000012.1"/>
</dbReference>
<organism evidence="1 2">
    <name type="scientific">Thioflexithrix psekupsensis</name>
    <dbReference type="NCBI Taxonomy" id="1570016"/>
    <lineage>
        <taxon>Bacteria</taxon>
        <taxon>Pseudomonadati</taxon>
        <taxon>Pseudomonadota</taxon>
        <taxon>Gammaproteobacteria</taxon>
        <taxon>Thiotrichales</taxon>
        <taxon>Thioflexithrix</taxon>
    </lineage>
</organism>
<name>A0A251X721_9GAMM</name>
<evidence type="ECO:0000313" key="2">
    <source>
        <dbReference type="Proteomes" id="UP000194798"/>
    </source>
</evidence>
<proteinExistence type="predicted"/>